<gene>
    <name evidence="1" type="ORF">V1525DRAFT_65804</name>
</gene>
<protein>
    <submittedName>
        <fullName evidence="1">Uncharacterized protein</fullName>
    </submittedName>
</protein>
<dbReference type="EMBL" id="MU971485">
    <property type="protein sequence ID" value="KAK9234350.1"/>
    <property type="molecule type" value="Genomic_DNA"/>
</dbReference>
<keyword evidence="2" id="KW-1185">Reference proteome</keyword>
<reference evidence="2" key="1">
    <citation type="journal article" date="2024" name="Front. Bioeng. Biotechnol.">
        <title>Genome-scale model development and genomic sequencing of the oleaginous clade Lipomyces.</title>
        <authorList>
            <person name="Czajka J.J."/>
            <person name="Han Y."/>
            <person name="Kim J."/>
            <person name="Mondo S.J."/>
            <person name="Hofstad B.A."/>
            <person name="Robles A."/>
            <person name="Haridas S."/>
            <person name="Riley R."/>
            <person name="LaButti K."/>
            <person name="Pangilinan J."/>
            <person name="Andreopoulos W."/>
            <person name="Lipzen A."/>
            <person name="Yan J."/>
            <person name="Wang M."/>
            <person name="Ng V."/>
            <person name="Grigoriev I.V."/>
            <person name="Spatafora J.W."/>
            <person name="Magnuson J.K."/>
            <person name="Baker S.E."/>
            <person name="Pomraning K.R."/>
        </authorList>
    </citation>
    <scope>NUCLEOTIDE SEQUENCE [LARGE SCALE GENOMIC DNA]</scope>
    <source>
        <strain evidence="2">CBS 7786</strain>
    </source>
</reference>
<accession>A0ACC3SST8</accession>
<evidence type="ECO:0000313" key="2">
    <source>
        <dbReference type="Proteomes" id="UP001433508"/>
    </source>
</evidence>
<organism evidence="1 2">
    <name type="scientific">Lipomyces kononenkoae</name>
    <name type="common">Yeast</name>
    <dbReference type="NCBI Taxonomy" id="34357"/>
    <lineage>
        <taxon>Eukaryota</taxon>
        <taxon>Fungi</taxon>
        <taxon>Dikarya</taxon>
        <taxon>Ascomycota</taxon>
        <taxon>Saccharomycotina</taxon>
        <taxon>Lipomycetes</taxon>
        <taxon>Lipomycetales</taxon>
        <taxon>Lipomycetaceae</taxon>
        <taxon>Lipomyces</taxon>
    </lineage>
</organism>
<sequence length="271" mass="30010">MRMTEKEFANAESEARKKAAYCSGGRYRFGRVGRSEADKYGTHASSLRRFLVVDARLSSKDRRDLEAAMQHVNLGSFIAAGAVSWNCAGSTFNYSGLFVKVVGKSMAGLVGFFAGLNLGLLLGWDVVSYQFKDRGSCRAAMGLVREYPIISAWQRYYGGDRDAMTKIVPSPLRQGDRVEFVGGGDQVEGSVDELRSQGLEGVAARIEMLQSDYETGVRRQWAGSGKDRKPQHYAGCSRGFSGREFGRRFMNSYAMYLSNEFGRPFFDGSFA</sequence>
<name>A0ACC3SST8_LIPKO</name>
<comment type="caution">
    <text evidence="1">The sequence shown here is derived from an EMBL/GenBank/DDBJ whole genome shotgun (WGS) entry which is preliminary data.</text>
</comment>
<evidence type="ECO:0000313" key="1">
    <source>
        <dbReference type="EMBL" id="KAK9234350.1"/>
    </source>
</evidence>
<proteinExistence type="predicted"/>
<dbReference type="Proteomes" id="UP001433508">
    <property type="component" value="Unassembled WGS sequence"/>
</dbReference>